<dbReference type="InterPro" id="IPR004358">
    <property type="entry name" value="Sig_transdc_His_kin-like_C"/>
</dbReference>
<dbReference type="Proteomes" id="UP001596548">
    <property type="component" value="Unassembled WGS sequence"/>
</dbReference>
<dbReference type="CDD" id="cd00082">
    <property type="entry name" value="HisKA"/>
    <property type="match status" value="1"/>
</dbReference>
<dbReference type="PANTHER" id="PTHR43711:SF1">
    <property type="entry name" value="HISTIDINE KINASE 1"/>
    <property type="match status" value="1"/>
</dbReference>
<evidence type="ECO:0000256" key="3">
    <source>
        <dbReference type="ARBA" id="ARBA00012438"/>
    </source>
</evidence>
<accession>A0ABW2I5A8</accession>
<dbReference type="SUPFAM" id="SSF47384">
    <property type="entry name" value="Homodimeric domain of signal transducing histidine kinase"/>
    <property type="match status" value="1"/>
</dbReference>
<dbReference type="InterPro" id="IPR003661">
    <property type="entry name" value="HisK_dim/P_dom"/>
</dbReference>
<feature type="transmembrane region" description="Helical" evidence="10">
    <location>
        <begin position="12"/>
        <end position="34"/>
    </location>
</feature>
<dbReference type="SMART" id="SM00388">
    <property type="entry name" value="HisKA"/>
    <property type="match status" value="1"/>
</dbReference>
<dbReference type="InterPro" id="IPR036097">
    <property type="entry name" value="HisK_dim/P_sf"/>
</dbReference>
<evidence type="ECO:0000313" key="13">
    <source>
        <dbReference type="EMBL" id="MFC7280082.1"/>
    </source>
</evidence>
<evidence type="ECO:0000259" key="12">
    <source>
        <dbReference type="PROSITE" id="PS50885"/>
    </source>
</evidence>
<name>A0ABW2I5A8_9ACTN</name>
<evidence type="ECO:0000256" key="2">
    <source>
        <dbReference type="ARBA" id="ARBA00004236"/>
    </source>
</evidence>
<keyword evidence="4" id="KW-0597">Phosphoprotein</keyword>
<keyword evidence="6 10" id="KW-0812">Transmembrane</keyword>
<dbReference type="RefSeq" id="WP_378978026.1">
    <property type="nucleotide sequence ID" value="NZ_JBHTBJ010000075.1"/>
</dbReference>
<evidence type="ECO:0000313" key="14">
    <source>
        <dbReference type="Proteomes" id="UP001596548"/>
    </source>
</evidence>
<dbReference type="EMBL" id="JBHTBJ010000075">
    <property type="protein sequence ID" value="MFC7280082.1"/>
    <property type="molecule type" value="Genomic_DNA"/>
</dbReference>
<comment type="subcellular location">
    <subcellularLocation>
        <location evidence="2">Cell membrane</location>
    </subcellularLocation>
</comment>
<evidence type="ECO:0000259" key="11">
    <source>
        <dbReference type="PROSITE" id="PS50109"/>
    </source>
</evidence>
<evidence type="ECO:0000256" key="7">
    <source>
        <dbReference type="ARBA" id="ARBA00022777"/>
    </source>
</evidence>
<gene>
    <name evidence="13" type="ORF">ACFQS1_39510</name>
</gene>
<keyword evidence="14" id="KW-1185">Reference proteome</keyword>
<dbReference type="InterPro" id="IPR003660">
    <property type="entry name" value="HAMP_dom"/>
</dbReference>
<reference evidence="14" key="1">
    <citation type="journal article" date="2019" name="Int. J. Syst. Evol. Microbiol.">
        <title>The Global Catalogue of Microorganisms (GCM) 10K type strain sequencing project: providing services to taxonomists for standard genome sequencing and annotation.</title>
        <authorList>
            <consortium name="The Broad Institute Genomics Platform"/>
            <consortium name="The Broad Institute Genome Sequencing Center for Infectious Disease"/>
            <person name="Wu L."/>
            <person name="Ma J."/>
        </authorList>
    </citation>
    <scope>NUCLEOTIDE SEQUENCE [LARGE SCALE GENOMIC DNA]</scope>
    <source>
        <strain evidence="14">XZYJT-10</strain>
    </source>
</reference>
<dbReference type="Pfam" id="PF00672">
    <property type="entry name" value="HAMP"/>
    <property type="match status" value="1"/>
</dbReference>
<keyword evidence="7 13" id="KW-0418">Kinase</keyword>
<proteinExistence type="predicted"/>
<dbReference type="Gene3D" id="1.10.287.130">
    <property type="match status" value="1"/>
</dbReference>
<evidence type="ECO:0000256" key="9">
    <source>
        <dbReference type="ARBA" id="ARBA00023012"/>
    </source>
</evidence>
<dbReference type="SMART" id="SM00387">
    <property type="entry name" value="HATPase_c"/>
    <property type="match status" value="1"/>
</dbReference>
<sequence length="580" mass="61210">MSRRVPLRHSLVTRLLVTLIAVTAVAVGATAWLATQTATRTIRQEQGRSLAGEKALYDLLIGYAATHRDWSGAGPLLRAQAARLDRRVTLTTAQRQVVASSSPPGPLSLPTATIDPLRLDLGVTGGTDTIDGRVVGPYRLTADEITIVRKIATDMLTCLGMAGVEGRIVASPSGRPTVAVARDADPKGAMSVCAAPYQNESMPTEARAIRALEKMTATCLGGADIAITVNWTTQPPTFAAIDGSRRPHGGAQVRSCLEQSRRAQLEPYTAPAVLLFVTDPGTGSTGTTFTLSRANVIRIATVTGAVLLVAILVSVLLGRRLVRPLRQLTESAARQTPAPVTTRDEIGYLATALNEAMRRRGEAESQRRAMVGDVAHELRNPLTNVRSWLEAAQDGLARPDAQLLALLHDETLLLQHIIDDLADLAAADAGTFALHRAPTALPEVLEQATAAHPGVRVSVPAGITLQADPVRLRQLVGNLVSNAVRHTPAGGSVTVTGAADGEFVLITVEDTGVGIAPEHLPKVFDRFWRADTSRTRATGGSGLGLAIARQLARAHGGDISVTSTVGSGTTFTVRLPRGRT</sequence>
<dbReference type="PROSITE" id="PS50885">
    <property type="entry name" value="HAMP"/>
    <property type="match status" value="1"/>
</dbReference>
<dbReference type="Pfam" id="PF00512">
    <property type="entry name" value="HisKA"/>
    <property type="match status" value="1"/>
</dbReference>
<evidence type="ECO:0000256" key="10">
    <source>
        <dbReference type="SAM" id="Phobius"/>
    </source>
</evidence>
<dbReference type="PROSITE" id="PS50109">
    <property type="entry name" value="HIS_KIN"/>
    <property type="match status" value="1"/>
</dbReference>
<feature type="domain" description="HAMP" evidence="12">
    <location>
        <begin position="319"/>
        <end position="365"/>
    </location>
</feature>
<dbReference type="CDD" id="cd06225">
    <property type="entry name" value="HAMP"/>
    <property type="match status" value="1"/>
</dbReference>
<protein>
    <recommendedName>
        <fullName evidence="3">histidine kinase</fullName>
        <ecNumber evidence="3">2.7.13.3</ecNumber>
    </recommendedName>
</protein>
<dbReference type="InterPro" id="IPR003594">
    <property type="entry name" value="HATPase_dom"/>
</dbReference>
<keyword evidence="10" id="KW-0472">Membrane</keyword>
<dbReference type="CDD" id="cd00075">
    <property type="entry name" value="HATPase"/>
    <property type="match status" value="1"/>
</dbReference>
<keyword evidence="8 10" id="KW-1133">Transmembrane helix</keyword>
<evidence type="ECO:0000256" key="4">
    <source>
        <dbReference type="ARBA" id="ARBA00022553"/>
    </source>
</evidence>
<comment type="caution">
    <text evidence="13">The sequence shown here is derived from an EMBL/GenBank/DDBJ whole genome shotgun (WGS) entry which is preliminary data.</text>
</comment>
<comment type="catalytic activity">
    <reaction evidence="1">
        <text>ATP + protein L-histidine = ADP + protein N-phospho-L-histidine.</text>
        <dbReference type="EC" id="2.7.13.3"/>
    </reaction>
</comment>
<dbReference type="Gene3D" id="6.10.340.10">
    <property type="match status" value="1"/>
</dbReference>
<dbReference type="Gene3D" id="3.30.565.10">
    <property type="entry name" value="Histidine kinase-like ATPase, C-terminal domain"/>
    <property type="match status" value="1"/>
</dbReference>
<evidence type="ECO:0000256" key="1">
    <source>
        <dbReference type="ARBA" id="ARBA00000085"/>
    </source>
</evidence>
<dbReference type="GO" id="GO:0016301">
    <property type="term" value="F:kinase activity"/>
    <property type="evidence" value="ECO:0007669"/>
    <property type="project" value="UniProtKB-KW"/>
</dbReference>
<dbReference type="PRINTS" id="PR00344">
    <property type="entry name" value="BCTRLSENSOR"/>
</dbReference>
<evidence type="ECO:0000256" key="5">
    <source>
        <dbReference type="ARBA" id="ARBA00022679"/>
    </source>
</evidence>
<dbReference type="SUPFAM" id="SSF55874">
    <property type="entry name" value="ATPase domain of HSP90 chaperone/DNA topoisomerase II/histidine kinase"/>
    <property type="match status" value="1"/>
</dbReference>
<dbReference type="PANTHER" id="PTHR43711">
    <property type="entry name" value="TWO-COMPONENT HISTIDINE KINASE"/>
    <property type="match status" value="1"/>
</dbReference>
<evidence type="ECO:0000256" key="8">
    <source>
        <dbReference type="ARBA" id="ARBA00022989"/>
    </source>
</evidence>
<keyword evidence="9" id="KW-0902">Two-component regulatory system</keyword>
<feature type="transmembrane region" description="Helical" evidence="10">
    <location>
        <begin position="296"/>
        <end position="317"/>
    </location>
</feature>
<dbReference type="Pfam" id="PF02518">
    <property type="entry name" value="HATPase_c"/>
    <property type="match status" value="1"/>
</dbReference>
<dbReference type="EC" id="2.7.13.3" evidence="3"/>
<feature type="domain" description="Histidine kinase" evidence="11">
    <location>
        <begin position="373"/>
        <end position="579"/>
    </location>
</feature>
<dbReference type="InterPro" id="IPR036890">
    <property type="entry name" value="HATPase_C_sf"/>
</dbReference>
<organism evidence="13 14">
    <name type="scientific">Paractinoplanes rhizophilus</name>
    <dbReference type="NCBI Taxonomy" id="1416877"/>
    <lineage>
        <taxon>Bacteria</taxon>
        <taxon>Bacillati</taxon>
        <taxon>Actinomycetota</taxon>
        <taxon>Actinomycetes</taxon>
        <taxon>Micromonosporales</taxon>
        <taxon>Micromonosporaceae</taxon>
        <taxon>Paractinoplanes</taxon>
    </lineage>
</organism>
<evidence type="ECO:0000256" key="6">
    <source>
        <dbReference type="ARBA" id="ARBA00022692"/>
    </source>
</evidence>
<dbReference type="InterPro" id="IPR050736">
    <property type="entry name" value="Sensor_HK_Regulatory"/>
</dbReference>
<dbReference type="InterPro" id="IPR005467">
    <property type="entry name" value="His_kinase_dom"/>
</dbReference>
<keyword evidence="5" id="KW-0808">Transferase</keyword>